<feature type="transmembrane region" description="Helical" evidence="8">
    <location>
        <begin position="178"/>
        <end position="198"/>
    </location>
</feature>
<dbReference type="RefSeq" id="WP_148754952.1">
    <property type="nucleotide sequence ID" value="NZ_VSSR01000062.1"/>
</dbReference>
<dbReference type="PANTHER" id="PTHR30509:SF9">
    <property type="entry name" value="MULTIDRUG RESISTANCE PROTEIN MDTO"/>
    <property type="match status" value="1"/>
</dbReference>
<feature type="transmembrane region" description="Helical" evidence="8">
    <location>
        <begin position="130"/>
        <end position="149"/>
    </location>
</feature>
<evidence type="ECO:0000256" key="7">
    <source>
        <dbReference type="SAM" id="MobiDB-lite"/>
    </source>
</evidence>
<feature type="transmembrane region" description="Helical" evidence="8">
    <location>
        <begin position="508"/>
        <end position="525"/>
    </location>
</feature>
<feature type="region of interest" description="Disordered" evidence="7">
    <location>
        <begin position="1"/>
        <end position="20"/>
    </location>
</feature>
<dbReference type="InterPro" id="IPR006726">
    <property type="entry name" value="PHBA_efflux_AaeB/fusaric-R"/>
</dbReference>
<feature type="transmembrane region" description="Helical" evidence="8">
    <location>
        <begin position="560"/>
        <end position="577"/>
    </location>
</feature>
<dbReference type="AlphaFoldDB" id="A0A5S4W5Y0"/>
<sequence>MGHTAGNPDAAARRDHPQAARHFARHTAALGEDELSLAMDMNRQFVLLLPGIHHAGHDRTVQNVRIEPPIVLIERAAHCHPLAINWQNNEILSTQQRLWSPCFTDDHIMPSPFLSRLLAAAAPGRLDPKWALFSANSFIAAMLAIYFAFRLGLERPYWAMLTVYLTAQPFAGAVRSRAVYRFVGTLLGACAALALVPILVDQPALLSVAVTAWAGLCLYISLQDRTPRSYAFLLAGYTATTIAFSSVNVPAMVFVTALSRVEEILLGIGCATLVHTLLFPRDVTTPVLKSLCAALSDAFARTTDVLCARVDKAPNTGRWKLAADITQIEILSTHLRYDTAASKPDLRAIGAVQDQLALVLPMLLSVEDGLAALGERRSAELNHLLSELADWTRAPERSPATSDELIRKCTSFEATCCDDRSEWDRLIEAGTAARLATLIEALAAARNLSRELHSGAHPAIWSQAGLRDRPVRRRLHSDPGLSVLSVVALGVAVLGCCTVWITTAWPEGGVATQIAAIAAALYSSLDDPAPTLISYALWTLACLPIAAIYLFVIFPAITGFPMLVFSLAPTFLVIGYLQANPRHFIKALALGLGLISALDLQNKFSADFALFINSNAAAMIGLLTAFIAIRLLRSLSASGAAQRLLRHGWSDLARLAAARRLMSRAGWTSIMLDRFGLVIPRLADATTDIAVEARPLAALQIGLDLLALRQAAVHEDARSDPDLQQLLPMLSQAFRWLARGNAKLKPDDARALLAAIDNALCDTRKDTTACQQRTLALIGLRRTMFPDAHALSSKAMP</sequence>
<proteinExistence type="predicted"/>
<keyword evidence="3" id="KW-1003">Cell membrane</keyword>
<dbReference type="GO" id="GO:0005886">
    <property type="term" value="C:plasma membrane"/>
    <property type="evidence" value="ECO:0007669"/>
    <property type="project" value="UniProtKB-SubCell"/>
</dbReference>
<dbReference type="GO" id="GO:0022857">
    <property type="term" value="F:transmembrane transporter activity"/>
    <property type="evidence" value="ECO:0007669"/>
    <property type="project" value="InterPro"/>
</dbReference>
<dbReference type="EMBL" id="VSSR01000062">
    <property type="protein sequence ID" value="TYL76062.1"/>
    <property type="molecule type" value="Genomic_DNA"/>
</dbReference>
<protein>
    <submittedName>
        <fullName evidence="9">FUSC family protein</fullName>
    </submittedName>
</protein>
<keyword evidence="2" id="KW-0813">Transport</keyword>
<accession>A0A5S4W5Y0</accession>
<reference evidence="9 10" key="1">
    <citation type="submission" date="2019-08" db="EMBL/GenBank/DDBJ databases">
        <title>Bradyrhizobium hipponensis sp. nov., a rhizobium isolated from a Lupinus angustifolius root nodule in Tunisia.</title>
        <authorList>
            <person name="Off K."/>
            <person name="Rejili M."/>
            <person name="Mars M."/>
            <person name="Brachmann A."/>
            <person name="Marin M."/>
        </authorList>
    </citation>
    <scope>NUCLEOTIDE SEQUENCE [LARGE SCALE GENOMIC DNA]</scope>
    <source>
        <strain evidence="9 10">CTAW11</strain>
    </source>
</reference>
<evidence type="ECO:0000313" key="10">
    <source>
        <dbReference type="Proteomes" id="UP000324853"/>
    </source>
</evidence>
<evidence type="ECO:0000256" key="6">
    <source>
        <dbReference type="ARBA" id="ARBA00023136"/>
    </source>
</evidence>
<dbReference type="OrthoDB" id="9807111at2"/>
<feature type="transmembrane region" description="Helical" evidence="8">
    <location>
        <begin position="204"/>
        <end position="222"/>
    </location>
</feature>
<evidence type="ECO:0000256" key="2">
    <source>
        <dbReference type="ARBA" id="ARBA00022448"/>
    </source>
</evidence>
<feature type="transmembrane region" description="Helical" evidence="8">
    <location>
        <begin position="608"/>
        <end position="629"/>
    </location>
</feature>
<feature type="transmembrane region" description="Helical" evidence="8">
    <location>
        <begin position="234"/>
        <end position="258"/>
    </location>
</feature>
<dbReference type="Proteomes" id="UP000324853">
    <property type="component" value="Unassembled WGS sequence"/>
</dbReference>
<dbReference type="Pfam" id="PF04632">
    <property type="entry name" value="FUSC"/>
    <property type="match status" value="1"/>
</dbReference>
<dbReference type="PANTHER" id="PTHR30509">
    <property type="entry name" value="P-HYDROXYBENZOIC ACID EFFLUX PUMP SUBUNIT-RELATED"/>
    <property type="match status" value="1"/>
</dbReference>
<comment type="subcellular location">
    <subcellularLocation>
        <location evidence="1">Cell membrane</location>
        <topology evidence="1">Multi-pass membrane protein</topology>
    </subcellularLocation>
</comment>
<keyword evidence="5 8" id="KW-1133">Transmembrane helix</keyword>
<evidence type="ECO:0000256" key="8">
    <source>
        <dbReference type="SAM" id="Phobius"/>
    </source>
</evidence>
<feature type="transmembrane region" description="Helical" evidence="8">
    <location>
        <begin position="264"/>
        <end position="280"/>
    </location>
</feature>
<evidence type="ECO:0000256" key="4">
    <source>
        <dbReference type="ARBA" id="ARBA00022692"/>
    </source>
</evidence>
<evidence type="ECO:0000313" key="9">
    <source>
        <dbReference type="EMBL" id="TYL76062.1"/>
    </source>
</evidence>
<evidence type="ECO:0000256" key="1">
    <source>
        <dbReference type="ARBA" id="ARBA00004651"/>
    </source>
</evidence>
<keyword evidence="4 8" id="KW-0812">Transmembrane</keyword>
<organism evidence="9 10">
    <name type="scientific">Bradyrhizobium cytisi</name>
    <dbReference type="NCBI Taxonomy" id="515489"/>
    <lineage>
        <taxon>Bacteria</taxon>
        <taxon>Pseudomonadati</taxon>
        <taxon>Pseudomonadota</taxon>
        <taxon>Alphaproteobacteria</taxon>
        <taxon>Hyphomicrobiales</taxon>
        <taxon>Nitrobacteraceae</taxon>
        <taxon>Bradyrhizobium</taxon>
    </lineage>
</organism>
<comment type="caution">
    <text evidence="9">The sequence shown here is derived from an EMBL/GenBank/DDBJ whole genome shotgun (WGS) entry which is preliminary data.</text>
</comment>
<feature type="transmembrane region" description="Helical" evidence="8">
    <location>
        <begin position="481"/>
        <end position="502"/>
    </location>
</feature>
<feature type="transmembrane region" description="Helical" evidence="8">
    <location>
        <begin position="532"/>
        <end position="554"/>
    </location>
</feature>
<evidence type="ECO:0000256" key="3">
    <source>
        <dbReference type="ARBA" id="ARBA00022475"/>
    </source>
</evidence>
<evidence type="ECO:0000256" key="5">
    <source>
        <dbReference type="ARBA" id="ARBA00022989"/>
    </source>
</evidence>
<name>A0A5S4W5Y0_9BRAD</name>
<gene>
    <name evidence="9" type="ORF">FXB38_31980</name>
</gene>
<keyword evidence="6 8" id="KW-0472">Membrane</keyword>
<keyword evidence="10" id="KW-1185">Reference proteome</keyword>